<feature type="signal peptide" evidence="4">
    <location>
        <begin position="1"/>
        <end position="29"/>
    </location>
</feature>
<evidence type="ECO:0000259" key="5">
    <source>
        <dbReference type="Pfam" id="PF00139"/>
    </source>
</evidence>
<keyword evidence="2 6" id="KW-0430">Lectin</keyword>
<keyword evidence="6" id="KW-0418">Kinase</keyword>
<evidence type="ECO:0000256" key="3">
    <source>
        <dbReference type="SAM" id="Phobius"/>
    </source>
</evidence>
<dbReference type="OrthoDB" id="2019747at2759"/>
<dbReference type="SUPFAM" id="SSF49899">
    <property type="entry name" value="Concanavalin A-like lectins/glucanases"/>
    <property type="match status" value="1"/>
</dbReference>
<dbReference type="AlphaFoldDB" id="A0A6A1W4Q1"/>
<evidence type="ECO:0000313" key="7">
    <source>
        <dbReference type="Proteomes" id="UP000516437"/>
    </source>
</evidence>
<keyword evidence="7" id="KW-1185">Reference proteome</keyword>
<organism evidence="6 7">
    <name type="scientific">Morella rubra</name>
    <name type="common">Chinese bayberry</name>
    <dbReference type="NCBI Taxonomy" id="262757"/>
    <lineage>
        <taxon>Eukaryota</taxon>
        <taxon>Viridiplantae</taxon>
        <taxon>Streptophyta</taxon>
        <taxon>Embryophyta</taxon>
        <taxon>Tracheophyta</taxon>
        <taxon>Spermatophyta</taxon>
        <taxon>Magnoliopsida</taxon>
        <taxon>eudicotyledons</taxon>
        <taxon>Gunneridae</taxon>
        <taxon>Pentapetalae</taxon>
        <taxon>rosids</taxon>
        <taxon>fabids</taxon>
        <taxon>Fagales</taxon>
        <taxon>Myricaceae</taxon>
        <taxon>Morella</taxon>
    </lineage>
</organism>
<dbReference type="InterPro" id="IPR013320">
    <property type="entry name" value="ConA-like_dom_sf"/>
</dbReference>
<feature type="domain" description="Legume lectin" evidence="5">
    <location>
        <begin position="144"/>
        <end position="238"/>
    </location>
</feature>
<feature type="chain" id="PRO_5025400911" evidence="4">
    <location>
        <begin position="30"/>
        <end position="327"/>
    </location>
</feature>
<feature type="domain" description="Legume lectin" evidence="5">
    <location>
        <begin position="41"/>
        <end position="137"/>
    </location>
</feature>
<dbReference type="GO" id="GO:0030246">
    <property type="term" value="F:carbohydrate binding"/>
    <property type="evidence" value="ECO:0007669"/>
    <property type="project" value="UniProtKB-KW"/>
</dbReference>
<name>A0A6A1W4Q1_9ROSI</name>
<keyword evidence="6" id="KW-0808">Transferase</keyword>
<keyword evidence="4" id="KW-0732">Signal</keyword>
<sequence length="327" mass="35829">MAELPIFRHNCFSLLVVLAVALFSKPTSSLTFPRTLTNNPNFDSETALFGDAEVVVNNGPPCVKLTRPSTLSTGLLIRTEPFKFVNADRISFSTEFSFSISLGSRSGDGEGLALVFVPGGSWSKWSTVGGGSFALSKDNKFMGVGINVNEVVSSLNNGDKLKSWIDYDASWKRLEVRLNKSGDTRPSNPIFAHGVDLARMWRDEEMRVGIASRNVNSTQSTTIYSWRFRMRKFPNSMHSLPADPRAYAVKEGGGELVRKGKRKICPLTVMGGLILATACGALVAFVALFLWVIFAKRHVAKCPVYAVDFGYEKVDVVVQKNSDGLKG</sequence>
<reference evidence="6 7" key="1">
    <citation type="journal article" date="2019" name="Plant Biotechnol. J.">
        <title>The red bayberry genome and genetic basis of sex determination.</title>
        <authorList>
            <person name="Jia H.M."/>
            <person name="Jia H.J."/>
            <person name="Cai Q.L."/>
            <person name="Wang Y."/>
            <person name="Zhao H.B."/>
            <person name="Yang W.F."/>
            <person name="Wang G.Y."/>
            <person name="Li Y.H."/>
            <person name="Zhan D.L."/>
            <person name="Shen Y.T."/>
            <person name="Niu Q.F."/>
            <person name="Chang L."/>
            <person name="Qiu J."/>
            <person name="Zhao L."/>
            <person name="Xie H.B."/>
            <person name="Fu W.Y."/>
            <person name="Jin J."/>
            <person name="Li X.W."/>
            <person name="Jiao Y."/>
            <person name="Zhou C.C."/>
            <person name="Tu T."/>
            <person name="Chai C.Y."/>
            <person name="Gao J.L."/>
            <person name="Fan L.J."/>
            <person name="van de Weg E."/>
            <person name="Wang J.Y."/>
            <person name="Gao Z.S."/>
        </authorList>
    </citation>
    <scope>NUCLEOTIDE SEQUENCE [LARGE SCALE GENOMIC DNA]</scope>
    <source>
        <tissue evidence="6">Leaves</tissue>
    </source>
</reference>
<evidence type="ECO:0000256" key="1">
    <source>
        <dbReference type="ARBA" id="ARBA00007606"/>
    </source>
</evidence>
<accession>A0A6A1W4Q1</accession>
<feature type="transmembrane region" description="Helical" evidence="3">
    <location>
        <begin position="269"/>
        <end position="294"/>
    </location>
</feature>
<evidence type="ECO:0000256" key="4">
    <source>
        <dbReference type="SAM" id="SignalP"/>
    </source>
</evidence>
<keyword evidence="3" id="KW-1133">Transmembrane helix</keyword>
<dbReference type="PANTHER" id="PTHR32401">
    <property type="entry name" value="CONCANAVALIN A-LIKE LECTIN FAMILY PROTEIN"/>
    <property type="match status" value="1"/>
</dbReference>
<dbReference type="PANTHER" id="PTHR32401:SF15">
    <property type="entry name" value="L-TYPE LECTIN-DOMAIN CONTAINING RECEPTOR KINASE VIII.2-LIKE"/>
    <property type="match status" value="1"/>
</dbReference>
<dbReference type="GO" id="GO:0016301">
    <property type="term" value="F:kinase activity"/>
    <property type="evidence" value="ECO:0007669"/>
    <property type="project" value="UniProtKB-KW"/>
</dbReference>
<comment type="similarity">
    <text evidence="1">Belongs to the leguminous lectin family.</text>
</comment>
<dbReference type="EMBL" id="RXIC02000021">
    <property type="protein sequence ID" value="KAB1217790.1"/>
    <property type="molecule type" value="Genomic_DNA"/>
</dbReference>
<keyword evidence="3" id="KW-0812">Transmembrane</keyword>
<protein>
    <submittedName>
        <fullName evidence="6">L-type lectin-domain containing receptor kinase VIII.2</fullName>
    </submittedName>
</protein>
<dbReference type="InterPro" id="IPR050258">
    <property type="entry name" value="Leguminous_Lectin"/>
</dbReference>
<dbReference type="Proteomes" id="UP000516437">
    <property type="component" value="Chromosome 3"/>
</dbReference>
<gene>
    <name evidence="6" type="ORF">CJ030_MR3G014800</name>
</gene>
<dbReference type="Pfam" id="PF00139">
    <property type="entry name" value="Lectin_legB"/>
    <property type="match status" value="2"/>
</dbReference>
<proteinExistence type="inferred from homology"/>
<evidence type="ECO:0000313" key="6">
    <source>
        <dbReference type="EMBL" id="KAB1217790.1"/>
    </source>
</evidence>
<evidence type="ECO:0000256" key="2">
    <source>
        <dbReference type="ARBA" id="ARBA00022734"/>
    </source>
</evidence>
<dbReference type="Gene3D" id="2.60.120.200">
    <property type="match status" value="1"/>
</dbReference>
<dbReference type="InterPro" id="IPR001220">
    <property type="entry name" value="Legume_lectin_dom"/>
</dbReference>
<comment type="caution">
    <text evidence="6">The sequence shown here is derived from an EMBL/GenBank/DDBJ whole genome shotgun (WGS) entry which is preliminary data.</text>
</comment>
<keyword evidence="6" id="KW-0675">Receptor</keyword>
<keyword evidence="3" id="KW-0472">Membrane</keyword>